<dbReference type="RefSeq" id="WP_011908126.1">
    <property type="nucleotide sequence ID" value="NZ_CP089965.1"/>
</dbReference>
<proteinExistence type="inferred from homology"/>
<dbReference type="PROSITE" id="PS51935">
    <property type="entry name" value="NLPC_P60"/>
    <property type="match status" value="1"/>
</dbReference>
<organism evidence="6 7">
    <name type="scientific">Cereibacter azotoformans</name>
    <dbReference type="NCBI Taxonomy" id="43057"/>
    <lineage>
        <taxon>Bacteria</taxon>
        <taxon>Pseudomonadati</taxon>
        <taxon>Pseudomonadota</taxon>
        <taxon>Alphaproteobacteria</taxon>
        <taxon>Rhodobacterales</taxon>
        <taxon>Paracoccaceae</taxon>
        <taxon>Cereibacter</taxon>
    </lineage>
</organism>
<evidence type="ECO:0000313" key="7">
    <source>
        <dbReference type="Proteomes" id="UP000244060"/>
    </source>
</evidence>
<sequence length="146" mass="16004">MSGADVVAEARHWIGTPYVHQASTRGAGTDCLGLLRGIWRTLVGPEPVLVPPYTPDWSEPSGDERLMAACDRWLLRQPLDAASEGDVLLFRMRPEAVAKHLGILVCSGPEASFVHAYCGHGVVESPLSEPWARRLAARYAFPERND</sequence>
<comment type="caution">
    <text evidence="6">The sequence shown here is derived from an EMBL/GenBank/DDBJ whole genome shotgun (WGS) entry which is preliminary data.</text>
</comment>
<evidence type="ECO:0000256" key="1">
    <source>
        <dbReference type="ARBA" id="ARBA00007074"/>
    </source>
</evidence>
<dbReference type="EMBL" id="QAOT01000006">
    <property type="protein sequence ID" value="PTR19035.1"/>
    <property type="molecule type" value="Genomic_DNA"/>
</dbReference>
<dbReference type="Proteomes" id="UP000244060">
    <property type="component" value="Unassembled WGS sequence"/>
</dbReference>
<feature type="domain" description="NlpC/P60" evidence="5">
    <location>
        <begin position="1"/>
        <end position="142"/>
    </location>
</feature>
<keyword evidence="2" id="KW-0645">Protease</keyword>
<dbReference type="SUPFAM" id="SSF54001">
    <property type="entry name" value="Cysteine proteinases"/>
    <property type="match status" value="1"/>
</dbReference>
<dbReference type="InterPro" id="IPR011929">
    <property type="entry name" value="Phage_pept_NlpC/P60"/>
</dbReference>
<evidence type="ECO:0000259" key="5">
    <source>
        <dbReference type="PROSITE" id="PS51935"/>
    </source>
</evidence>
<keyword evidence="7" id="KW-1185">Reference proteome</keyword>
<dbReference type="GO" id="GO:0006508">
    <property type="term" value="P:proteolysis"/>
    <property type="evidence" value="ECO:0007669"/>
    <property type="project" value="UniProtKB-KW"/>
</dbReference>
<evidence type="ECO:0000256" key="2">
    <source>
        <dbReference type="ARBA" id="ARBA00022670"/>
    </source>
</evidence>
<dbReference type="InterPro" id="IPR038765">
    <property type="entry name" value="Papain-like_cys_pep_sf"/>
</dbReference>
<dbReference type="Gene3D" id="3.90.1720.10">
    <property type="entry name" value="endopeptidase domain like (from Nostoc punctiforme)"/>
    <property type="match status" value="1"/>
</dbReference>
<accession>A0A2T5K9D8</accession>
<keyword evidence="4" id="KW-0788">Thiol protease</keyword>
<dbReference type="NCBIfam" id="TIGR02219">
    <property type="entry name" value="phage_NlpC_fam"/>
    <property type="match status" value="1"/>
</dbReference>
<keyword evidence="3" id="KW-0378">Hydrolase</keyword>
<comment type="similarity">
    <text evidence="1">Belongs to the peptidase C40 family.</text>
</comment>
<dbReference type="OrthoDB" id="6058745at2"/>
<dbReference type="GO" id="GO:0008234">
    <property type="term" value="F:cysteine-type peptidase activity"/>
    <property type="evidence" value="ECO:0007669"/>
    <property type="project" value="UniProtKB-KW"/>
</dbReference>
<evidence type="ECO:0000313" key="6">
    <source>
        <dbReference type="EMBL" id="PTR19035.1"/>
    </source>
</evidence>
<gene>
    <name evidence="6" type="ORF">C8J28_106183</name>
</gene>
<reference evidence="6 7" key="1">
    <citation type="submission" date="2018-04" db="EMBL/GenBank/DDBJ databases">
        <title>Genomic Encyclopedia of Type Strains, Phase III (KMG-III): the genomes of soil and plant-associated and newly described type strains.</title>
        <authorList>
            <person name="Whitman W."/>
        </authorList>
    </citation>
    <scope>NUCLEOTIDE SEQUENCE [LARGE SCALE GENOMIC DNA]</scope>
    <source>
        <strain evidence="6 7">KA25</strain>
    </source>
</reference>
<dbReference type="AlphaFoldDB" id="A0A2T5K9D8"/>
<protein>
    <submittedName>
        <fullName evidence="6">NlpC/P60 family putative phage cell wall peptidase</fullName>
    </submittedName>
</protein>
<dbReference type="InterPro" id="IPR000064">
    <property type="entry name" value="NLP_P60_dom"/>
</dbReference>
<name>A0A2T5K9D8_9RHOB</name>
<evidence type="ECO:0000256" key="4">
    <source>
        <dbReference type="ARBA" id="ARBA00022807"/>
    </source>
</evidence>
<evidence type="ECO:0000256" key="3">
    <source>
        <dbReference type="ARBA" id="ARBA00022801"/>
    </source>
</evidence>
<dbReference type="Pfam" id="PF00877">
    <property type="entry name" value="NLPC_P60"/>
    <property type="match status" value="1"/>
</dbReference>